<feature type="region of interest" description="Disordered" evidence="1">
    <location>
        <begin position="256"/>
        <end position="289"/>
    </location>
</feature>
<evidence type="ECO:0000313" key="3">
    <source>
        <dbReference type="Proteomes" id="UP000039865"/>
    </source>
</evidence>
<reference evidence="2 3" key="1">
    <citation type="submission" date="2014-06" db="EMBL/GenBank/DDBJ databases">
        <authorList>
            <person name="Swart Estienne"/>
        </authorList>
    </citation>
    <scope>NUCLEOTIDE SEQUENCE [LARGE SCALE GENOMIC DNA]</scope>
    <source>
        <strain evidence="2 3">130c</strain>
    </source>
</reference>
<accession>A0A077ZXT2</accession>
<organism evidence="2 3">
    <name type="scientific">Stylonychia lemnae</name>
    <name type="common">Ciliate</name>
    <dbReference type="NCBI Taxonomy" id="5949"/>
    <lineage>
        <taxon>Eukaryota</taxon>
        <taxon>Sar</taxon>
        <taxon>Alveolata</taxon>
        <taxon>Ciliophora</taxon>
        <taxon>Intramacronucleata</taxon>
        <taxon>Spirotrichea</taxon>
        <taxon>Stichotrichia</taxon>
        <taxon>Sporadotrichida</taxon>
        <taxon>Oxytrichidae</taxon>
        <taxon>Stylonychinae</taxon>
        <taxon>Stylonychia</taxon>
    </lineage>
</organism>
<dbReference type="EMBL" id="CCKQ01002950">
    <property type="protein sequence ID" value="CDW74047.1"/>
    <property type="molecule type" value="Genomic_DNA"/>
</dbReference>
<dbReference type="AlphaFoldDB" id="A0A077ZXT2"/>
<evidence type="ECO:0000256" key="1">
    <source>
        <dbReference type="SAM" id="MobiDB-lite"/>
    </source>
</evidence>
<keyword evidence="3" id="KW-1185">Reference proteome</keyword>
<dbReference type="InParanoid" id="A0A077ZXT2"/>
<sequence>MKFSCIYEYGWAFRFNKGFMRQIRRNTLYTQSQKQIHNFGVTGLVLKFQEFLKRVMNHQINLHIKASQLGDRLHGPNYQMIQDRIDIFDFPKRLKIKTSSKFLKPEQSLQTKNLLKAQIAFGYSKKLLQQKLKQDIFHQDQNLHDKDLIDRNLGNLSISYSTIKLDLNTLNTSQETIRMEPKKSKFCRTQRNSLVNKNSSFFQSRKSSQVSSNVISLKNRNFGFEGLSSIESQEMKPIQIKNIDFKIDKRSKDGASLNLNKRSQRLSSKLSPLGVDESQTRGIRDSSERKKQLNNLYTNKVESSRLKRQYEQSSMQSLYSQRIGSNESQAIRSIKRSTEMRQSKELQSRRIILSIRVKRKDKQNAESLLKNYRTSEIEREFQYNKSDKQKMNQTTSTRIRVYTSRGSGKHEKTNTEL</sequence>
<feature type="compositionally biased region" description="Polar residues" evidence="1">
    <location>
        <begin position="257"/>
        <end position="270"/>
    </location>
</feature>
<evidence type="ECO:0000313" key="2">
    <source>
        <dbReference type="EMBL" id="CDW74047.1"/>
    </source>
</evidence>
<feature type="compositionally biased region" description="Basic and acidic residues" evidence="1">
    <location>
        <begin position="278"/>
        <end position="289"/>
    </location>
</feature>
<name>A0A077ZXT2_STYLE</name>
<dbReference type="Proteomes" id="UP000039865">
    <property type="component" value="Unassembled WGS sequence"/>
</dbReference>
<gene>
    <name evidence="2" type="primary">Contig18849.g20002</name>
    <name evidence="2" type="ORF">STYLEM_3040</name>
</gene>
<protein>
    <submittedName>
        <fullName evidence="2">Uncharacterized protein</fullName>
    </submittedName>
</protein>
<proteinExistence type="predicted"/>